<keyword evidence="5" id="KW-1185">Reference proteome</keyword>
<feature type="transmembrane region" description="Helical" evidence="1">
    <location>
        <begin position="379"/>
        <end position="400"/>
    </location>
</feature>
<dbReference type="SUPFAM" id="SSF56601">
    <property type="entry name" value="beta-lactamase/transpeptidase-like"/>
    <property type="match status" value="1"/>
</dbReference>
<accession>A0A846Y2P1</accession>
<keyword evidence="1" id="KW-1133">Transmembrane helix</keyword>
<keyword evidence="1" id="KW-0472">Membrane</keyword>
<feature type="domain" description="Beta-lactamase-related" evidence="3">
    <location>
        <begin position="41"/>
        <end position="350"/>
    </location>
</feature>
<proteinExistence type="predicted"/>
<dbReference type="EMBL" id="JAAXOP010000018">
    <property type="protein sequence ID" value="NKY53513.1"/>
    <property type="molecule type" value="Genomic_DNA"/>
</dbReference>
<comment type="caution">
    <text evidence="4">The sequence shown here is derived from an EMBL/GenBank/DDBJ whole genome shotgun (WGS) entry which is preliminary data.</text>
</comment>
<keyword evidence="2" id="KW-0732">Signal</keyword>
<keyword evidence="1" id="KW-0812">Transmembrane</keyword>
<reference evidence="4 5" key="1">
    <citation type="submission" date="2020-04" db="EMBL/GenBank/DDBJ databases">
        <title>MicrobeNet Type strains.</title>
        <authorList>
            <person name="Nicholson A.C."/>
        </authorList>
    </citation>
    <scope>NUCLEOTIDE SEQUENCE [LARGE SCALE GENOMIC DNA]</scope>
    <source>
        <strain evidence="4 5">JCM 12354</strain>
    </source>
</reference>
<evidence type="ECO:0000256" key="2">
    <source>
        <dbReference type="SAM" id="SignalP"/>
    </source>
</evidence>
<evidence type="ECO:0000313" key="5">
    <source>
        <dbReference type="Proteomes" id="UP000565711"/>
    </source>
</evidence>
<dbReference type="PANTHER" id="PTHR46825:SF9">
    <property type="entry name" value="BETA-LACTAMASE-RELATED DOMAIN-CONTAINING PROTEIN"/>
    <property type="match status" value="1"/>
</dbReference>
<dbReference type="Pfam" id="PF00144">
    <property type="entry name" value="Beta-lactamase"/>
    <property type="match status" value="1"/>
</dbReference>
<protein>
    <submittedName>
        <fullName evidence="4">Beta-lactamase family protein</fullName>
    </submittedName>
</protein>
<sequence length="487" mass="51744">MTILVRCVAWLAAVALLIITTAGPAAADEHGNTPRLYDTMDTFVRDRMSNAGSPGAAYAIVDRDGIRHSGTFGSDGDGGAVSSETPFLWGSVAKPVTATLVMAMVSAGELRLDAPLTTYLPSFRTRDVERSAMITVRQLLDHTSGLPTSTRHTDRTAPHRRPADVVPELERESLVGAPGVTYRYSSTNYLLLAAVVEAVTGRPFPEVLRDRVLGPLDMRDAVTTAEQARATVPHGHRYVFGRPVPMATPFDPAGVGYGYLGGSVADLAAFARMNLGGGVEVVGPAQRAAMVAGDVPTGPDRSYGLGWRRWAIPGTDTPMVWHGGAVPGFWAQIILLPEHAVVLLANSYGPLHEPKLLNIGFGLAELSLGRQPPESPSTYTYPVVLGAMLAMVVILLGLIVHGVRLLIGRRPATPSRVRTGAVLAGWVLVLGGVLYGFGRILPTRSGVELYQLGLWAPDVAALVFATLIAAGVLLVLRVVIGLRALRR</sequence>
<feature type="transmembrane region" description="Helical" evidence="1">
    <location>
        <begin position="421"/>
        <end position="441"/>
    </location>
</feature>
<dbReference type="InterPro" id="IPR050491">
    <property type="entry name" value="AmpC-like"/>
</dbReference>
<evidence type="ECO:0000256" key="1">
    <source>
        <dbReference type="SAM" id="Phobius"/>
    </source>
</evidence>
<feature type="transmembrane region" description="Helical" evidence="1">
    <location>
        <begin position="461"/>
        <end position="480"/>
    </location>
</feature>
<dbReference type="InterPro" id="IPR012338">
    <property type="entry name" value="Beta-lactam/transpept-like"/>
</dbReference>
<name>A0A846Y2P1_9NOCA</name>
<evidence type="ECO:0000313" key="4">
    <source>
        <dbReference type="EMBL" id="NKY53513.1"/>
    </source>
</evidence>
<dbReference type="InterPro" id="IPR001466">
    <property type="entry name" value="Beta-lactam-related"/>
</dbReference>
<dbReference type="AlphaFoldDB" id="A0A846Y2P1"/>
<feature type="signal peptide" evidence="2">
    <location>
        <begin position="1"/>
        <end position="27"/>
    </location>
</feature>
<dbReference type="Proteomes" id="UP000565711">
    <property type="component" value="Unassembled WGS sequence"/>
</dbReference>
<feature type="chain" id="PRO_5032286715" evidence="2">
    <location>
        <begin position="28"/>
        <end position="487"/>
    </location>
</feature>
<dbReference type="PANTHER" id="PTHR46825">
    <property type="entry name" value="D-ALANYL-D-ALANINE-CARBOXYPEPTIDASE/ENDOPEPTIDASE AMPH"/>
    <property type="match status" value="1"/>
</dbReference>
<dbReference type="RefSeq" id="WP_084475124.1">
    <property type="nucleotide sequence ID" value="NZ_JAAXOP010000018.1"/>
</dbReference>
<organism evidence="4 5">
    <name type="scientific">Nocardia vermiculata</name>
    <dbReference type="NCBI Taxonomy" id="257274"/>
    <lineage>
        <taxon>Bacteria</taxon>
        <taxon>Bacillati</taxon>
        <taxon>Actinomycetota</taxon>
        <taxon>Actinomycetes</taxon>
        <taxon>Mycobacteriales</taxon>
        <taxon>Nocardiaceae</taxon>
        <taxon>Nocardia</taxon>
    </lineage>
</organism>
<evidence type="ECO:0000259" key="3">
    <source>
        <dbReference type="Pfam" id="PF00144"/>
    </source>
</evidence>
<gene>
    <name evidence="4" type="ORF">HGA08_25275</name>
</gene>
<dbReference type="Gene3D" id="3.40.710.10">
    <property type="entry name" value="DD-peptidase/beta-lactamase superfamily"/>
    <property type="match status" value="1"/>
</dbReference>